<dbReference type="FunFam" id="3.20.20.190:FF:000011">
    <property type="entry name" value="Glycerophosphodiester phosphodiesterase GDPDL3"/>
    <property type="match status" value="1"/>
</dbReference>
<keyword evidence="2 7" id="KW-0732">Signal</keyword>
<dbReference type="InterPro" id="IPR030395">
    <property type="entry name" value="GP_PDE_dom"/>
</dbReference>
<dbReference type="EC" id="3.1.4.46" evidence="1"/>
<dbReference type="PANTHER" id="PTHR43620">
    <property type="entry name" value="GLYCEROPHOSPHORYL DIESTER PHOSPHODIESTERASE"/>
    <property type="match status" value="1"/>
</dbReference>
<dbReference type="AlphaFoldDB" id="A0A5J5AY20"/>
<name>A0A5J5AY20_9ASTE</name>
<accession>A0A5J5AY20</accession>
<evidence type="ECO:0000256" key="2">
    <source>
        <dbReference type="ARBA" id="ARBA00022729"/>
    </source>
</evidence>
<dbReference type="Proteomes" id="UP000325577">
    <property type="component" value="Linkage Group LG17"/>
</dbReference>
<dbReference type="InterPro" id="IPR017946">
    <property type="entry name" value="PLC-like_Pdiesterase_TIM-brl"/>
</dbReference>
<dbReference type="EMBL" id="CM018040">
    <property type="protein sequence ID" value="KAA8535314.1"/>
    <property type="molecule type" value="Genomic_DNA"/>
</dbReference>
<evidence type="ECO:0000256" key="6">
    <source>
        <dbReference type="ARBA" id="ARBA00047512"/>
    </source>
</evidence>
<evidence type="ECO:0000313" key="10">
    <source>
        <dbReference type="Proteomes" id="UP000325577"/>
    </source>
</evidence>
<dbReference type="GO" id="GO:0006629">
    <property type="term" value="P:lipid metabolic process"/>
    <property type="evidence" value="ECO:0007669"/>
    <property type="project" value="InterPro"/>
</dbReference>
<feature type="signal peptide" evidence="7">
    <location>
        <begin position="1"/>
        <end position="17"/>
    </location>
</feature>
<dbReference type="FunFam" id="3.20.20.190:FF:000013">
    <property type="entry name" value="Glycerophosphodiester phosphodiesterase GDPDL3"/>
    <property type="match status" value="1"/>
</dbReference>
<dbReference type="CDD" id="cd08604">
    <property type="entry name" value="GDPD_SHV3_repeat_2"/>
    <property type="match status" value="1"/>
</dbReference>
<keyword evidence="3" id="KW-0319">Glycerol metabolism</keyword>
<protein>
    <recommendedName>
        <fullName evidence="1">glycerophosphodiester phosphodiesterase</fullName>
        <ecNumber evidence="1">3.1.4.46</ecNumber>
    </recommendedName>
</protein>
<evidence type="ECO:0000256" key="5">
    <source>
        <dbReference type="ARBA" id="ARBA00023180"/>
    </source>
</evidence>
<evidence type="ECO:0000259" key="8">
    <source>
        <dbReference type="PROSITE" id="PS51704"/>
    </source>
</evidence>
<organism evidence="9 10">
    <name type="scientific">Nyssa sinensis</name>
    <dbReference type="NCBI Taxonomy" id="561372"/>
    <lineage>
        <taxon>Eukaryota</taxon>
        <taxon>Viridiplantae</taxon>
        <taxon>Streptophyta</taxon>
        <taxon>Embryophyta</taxon>
        <taxon>Tracheophyta</taxon>
        <taxon>Spermatophyta</taxon>
        <taxon>Magnoliopsida</taxon>
        <taxon>eudicotyledons</taxon>
        <taxon>Gunneridae</taxon>
        <taxon>Pentapetalae</taxon>
        <taxon>asterids</taxon>
        <taxon>Cornales</taxon>
        <taxon>Nyssaceae</taxon>
        <taxon>Nyssa</taxon>
    </lineage>
</organism>
<keyword evidence="10" id="KW-1185">Reference proteome</keyword>
<dbReference type="PANTHER" id="PTHR43620:SF44">
    <property type="entry name" value="GLYCEROPHOSPHODIESTER PHOSPHODIESTERASE GDPDL6-RELATED"/>
    <property type="match status" value="1"/>
</dbReference>
<sequence>MIRHFFFFFLLIHSTLSQKAPVKPSKTWLTLNGSEPVVIARGGYSGLFPDSSQFAFQFAVSTSLPNVIVFCDLQLTKDGQGICQTDMALDNSTIIALVFPKGQKTYNVNGKDVRGWFALDYTSTQLFNDVFLTQNIFTRPSLFDGTLQISAVEDAAALKGGPKFWLNVQYDTFYMQHKLNAALYIEKALRGTDISYISSPEIGFLKALSTKVNKVKTKLILRILDQDVVEPTSNQTYGSIIENLSTIKAFASGILVPKNYIWPVSKDMYLGAATSLVADAHKQGLEVYASGFANDFPASYNYSYDPTDEYLQFIDNSQFSVDGVLTDFPSTASESIACLAGNKNVTKPPKGKTLVISHNGASGMYASCTNLAYQQALDDGADIIDCSVQMSKDGVAFCMDSADLTGDTTAITTFMSRSAKIPEIQKDNGIFSFDLTWSEIQTLKPQLSSPFPDGGMARNPSNKNKGSFTTLSAFLELAKSKAATGILINIENAAYLASRKGLSITDAVATALSNATFDKQSTQKVLIQSDDTSVLSYFKNVTTYQRVLSIKEIISDAPTQATEEIKKYADAVTVPRASIISTSGSFTTAFTSVVKKMHTANISVYVSVLRNEFIALAFDFFADPMVELATYVAEIGVDGVVTDYPATASAYIRSPCSDLNANIPYTILPVQPGSLLSLGPPDVQPPAAAPAPPLNATDIVDPPLPAVISIANTSTPAAAPAGQPRSNSPRDVANVALPLVAIMLFILLSMGL</sequence>
<dbReference type="GO" id="GO:0006071">
    <property type="term" value="P:glycerol metabolic process"/>
    <property type="evidence" value="ECO:0007669"/>
    <property type="project" value="UniProtKB-KW"/>
</dbReference>
<feature type="domain" description="GP-PDE" evidence="8">
    <location>
        <begin position="353"/>
        <end position="652"/>
    </location>
</feature>
<dbReference type="CDD" id="cd08603">
    <property type="entry name" value="GDPD_SHV3_repeat_1"/>
    <property type="match status" value="1"/>
</dbReference>
<evidence type="ECO:0000256" key="3">
    <source>
        <dbReference type="ARBA" id="ARBA00022798"/>
    </source>
</evidence>
<dbReference type="GO" id="GO:0008889">
    <property type="term" value="F:glycerophosphodiester phosphodiesterase activity"/>
    <property type="evidence" value="ECO:0007669"/>
    <property type="project" value="UniProtKB-EC"/>
</dbReference>
<gene>
    <name evidence="9" type="ORF">F0562_030317</name>
</gene>
<dbReference type="PROSITE" id="PS51704">
    <property type="entry name" value="GP_PDE"/>
    <property type="match status" value="2"/>
</dbReference>
<evidence type="ECO:0000256" key="4">
    <source>
        <dbReference type="ARBA" id="ARBA00022801"/>
    </source>
</evidence>
<dbReference type="SUPFAM" id="SSF51695">
    <property type="entry name" value="PLC-like phosphodiesterases"/>
    <property type="match status" value="2"/>
</dbReference>
<evidence type="ECO:0000256" key="7">
    <source>
        <dbReference type="SAM" id="SignalP"/>
    </source>
</evidence>
<comment type="catalytic activity">
    <reaction evidence="6">
        <text>a sn-glycero-3-phosphodiester + H2O = an alcohol + sn-glycerol 3-phosphate + H(+)</text>
        <dbReference type="Rhea" id="RHEA:12969"/>
        <dbReference type="ChEBI" id="CHEBI:15377"/>
        <dbReference type="ChEBI" id="CHEBI:15378"/>
        <dbReference type="ChEBI" id="CHEBI:30879"/>
        <dbReference type="ChEBI" id="CHEBI:57597"/>
        <dbReference type="ChEBI" id="CHEBI:83408"/>
        <dbReference type="EC" id="3.1.4.46"/>
    </reaction>
</comment>
<dbReference type="Gene3D" id="3.20.20.190">
    <property type="entry name" value="Phosphatidylinositol (PI) phosphodiesterase"/>
    <property type="match status" value="2"/>
</dbReference>
<keyword evidence="4" id="KW-0378">Hydrolase</keyword>
<evidence type="ECO:0000313" key="9">
    <source>
        <dbReference type="EMBL" id="KAA8535314.1"/>
    </source>
</evidence>
<keyword evidence="5" id="KW-0325">Glycoprotein</keyword>
<feature type="domain" description="GP-PDE" evidence="8">
    <location>
        <begin position="36"/>
        <end position="336"/>
    </location>
</feature>
<proteinExistence type="predicted"/>
<dbReference type="OrthoDB" id="1058301at2759"/>
<feature type="chain" id="PRO_5023899194" description="glycerophosphodiester phosphodiesterase" evidence="7">
    <location>
        <begin position="18"/>
        <end position="752"/>
    </location>
</feature>
<dbReference type="Pfam" id="PF03009">
    <property type="entry name" value="GDPD"/>
    <property type="match status" value="2"/>
</dbReference>
<reference evidence="9 10" key="1">
    <citation type="submission" date="2019-09" db="EMBL/GenBank/DDBJ databases">
        <title>A chromosome-level genome assembly of the Chinese tupelo Nyssa sinensis.</title>
        <authorList>
            <person name="Yang X."/>
            <person name="Kang M."/>
            <person name="Yang Y."/>
            <person name="Xiong H."/>
            <person name="Wang M."/>
            <person name="Zhang Z."/>
            <person name="Wang Z."/>
            <person name="Wu H."/>
            <person name="Ma T."/>
            <person name="Liu J."/>
            <person name="Xi Z."/>
        </authorList>
    </citation>
    <scope>NUCLEOTIDE SEQUENCE [LARGE SCALE GENOMIC DNA]</scope>
    <source>
        <strain evidence="9">J267</strain>
        <tissue evidence="9">Leaf</tissue>
    </source>
</reference>
<evidence type="ECO:0000256" key="1">
    <source>
        <dbReference type="ARBA" id="ARBA00012247"/>
    </source>
</evidence>